<reference evidence="7 8" key="1">
    <citation type="submission" date="2016-11" db="EMBL/GenBank/DDBJ databases">
        <authorList>
            <person name="Jaros S."/>
            <person name="Januszkiewicz K."/>
            <person name="Wedrychowicz H."/>
        </authorList>
    </citation>
    <scope>NUCLEOTIDE SEQUENCE [LARGE SCALE GENOMIC DNA]</scope>
    <source>
        <strain evidence="7 8">DSM 19557</strain>
    </source>
</reference>
<feature type="domain" description="Rod shape-determining protein MreC beta-barrel core" evidence="6">
    <location>
        <begin position="110"/>
        <end position="254"/>
    </location>
</feature>
<evidence type="ECO:0000256" key="5">
    <source>
        <dbReference type="SAM" id="Phobius"/>
    </source>
</evidence>
<evidence type="ECO:0000256" key="1">
    <source>
        <dbReference type="ARBA" id="ARBA00009369"/>
    </source>
</evidence>
<evidence type="ECO:0000256" key="3">
    <source>
        <dbReference type="ARBA" id="ARBA00022960"/>
    </source>
</evidence>
<keyword evidence="3" id="KW-0133">Cell shape</keyword>
<accession>A0A1M6QIC6</accession>
<keyword evidence="8" id="KW-1185">Reference proteome</keyword>
<feature type="transmembrane region" description="Helical" evidence="5">
    <location>
        <begin position="6"/>
        <end position="26"/>
    </location>
</feature>
<evidence type="ECO:0000313" key="7">
    <source>
        <dbReference type="EMBL" id="SHK19915.1"/>
    </source>
</evidence>
<dbReference type="GO" id="GO:0005886">
    <property type="term" value="C:plasma membrane"/>
    <property type="evidence" value="ECO:0007669"/>
    <property type="project" value="TreeGrafter"/>
</dbReference>
<dbReference type="Pfam" id="PF04085">
    <property type="entry name" value="MreC"/>
    <property type="match status" value="1"/>
</dbReference>
<keyword evidence="5" id="KW-1133">Transmembrane helix</keyword>
<keyword evidence="5" id="KW-0812">Transmembrane</keyword>
<comment type="similarity">
    <text evidence="1">Belongs to the MreC family.</text>
</comment>
<dbReference type="InterPro" id="IPR042175">
    <property type="entry name" value="Cell/Rod_MreC_2"/>
</dbReference>
<dbReference type="OrthoDB" id="14383at2"/>
<evidence type="ECO:0000256" key="2">
    <source>
        <dbReference type="ARBA" id="ARBA00013855"/>
    </source>
</evidence>
<dbReference type="InterPro" id="IPR007221">
    <property type="entry name" value="MreC"/>
</dbReference>
<dbReference type="STRING" id="381751.SAMN05444391_0249"/>
<evidence type="ECO:0000259" key="6">
    <source>
        <dbReference type="Pfam" id="PF04085"/>
    </source>
</evidence>
<dbReference type="AlphaFoldDB" id="A0A1M6QIC6"/>
<proteinExistence type="inferred from homology"/>
<dbReference type="GO" id="GO:0008360">
    <property type="term" value="P:regulation of cell shape"/>
    <property type="evidence" value="ECO:0007669"/>
    <property type="project" value="UniProtKB-KW"/>
</dbReference>
<dbReference type="InterPro" id="IPR042177">
    <property type="entry name" value="Cell/Rod_1"/>
</dbReference>
<dbReference type="Gene3D" id="2.40.10.350">
    <property type="entry name" value="Rod shape-determining protein MreC, domain 2"/>
    <property type="match status" value="1"/>
</dbReference>
<protein>
    <recommendedName>
        <fullName evidence="2">Cell shape-determining protein MreC</fullName>
    </recommendedName>
    <alternativeName>
        <fullName evidence="4">Cell shape protein MreC</fullName>
    </alternativeName>
</protein>
<organism evidence="7 8">
    <name type="scientific">Thermocrinis minervae</name>
    <dbReference type="NCBI Taxonomy" id="381751"/>
    <lineage>
        <taxon>Bacteria</taxon>
        <taxon>Pseudomonadati</taxon>
        <taxon>Aquificota</taxon>
        <taxon>Aquificia</taxon>
        <taxon>Aquificales</taxon>
        <taxon>Aquificaceae</taxon>
        <taxon>Thermocrinis</taxon>
    </lineage>
</organism>
<dbReference type="Gene3D" id="2.40.10.340">
    <property type="entry name" value="Rod shape-determining protein MreC, domain 1"/>
    <property type="match status" value="1"/>
</dbReference>
<gene>
    <name evidence="7" type="ORF">SAMN05444391_0249</name>
</gene>
<name>A0A1M6QIC6_9AQUI</name>
<keyword evidence="5" id="KW-0472">Membrane</keyword>
<evidence type="ECO:0000313" key="8">
    <source>
        <dbReference type="Proteomes" id="UP000189810"/>
    </source>
</evidence>
<dbReference type="PANTHER" id="PTHR34138:SF1">
    <property type="entry name" value="CELL SHAPE-DETERMINING PROTEIN MREC"/>
    <property type="match status" value="1"/>
</dbReference>
<evidence type="ECO:0000256" key="4">
    <source>
        <dbReference type="ARBA" id="ARBA00032089"/>
    </source>
</evidence>
<sequence>MTRKDFIKYAVLLIFSLLLYFVNIPLGRELLNLFQRLTLPVYYLKAKVSDTVSNYVRTYILLVDARRENELLKREVESLKLYKAQLDSCRISLEKVGISTGNTGSTRCGVIGYDPKGEDSFIYIDKGRNVGLEDGFIVFYGDKFVGLVQDVFGGHAKVSTTYSNKLFISCMLLKQDPKNYIYKGGFPYGELLYVNWEDPVEVGDTVVLRSPKDKSIPAFVIGKVIAVEKKQGFFKKVLVKPDIDVRRLEFVYVLDKKL</sequence>
<dbReference type="PANTHER" id="PTHR34138">
    <property type="entry name" value="CELL SHAPE-DETERMINING PROTEIN MREC"/>
    <property type="match status" value="1"/>
</dbReference>
<dbReference type="Proteomes" id="UP000189810">
    <property type="component" value="Chromosome I"/>
</dbReference>
<dbReference type="EMBL" id="LT670846">
    <property type="protein sequence ID" value="SHK19915.1"/>
    <property type="molecule type" value="Genomic_DNA"/>
</dbReference>
<dbReference type="InterPro" id="IPR055342">
    <property type="entry name" value="MreC_beta-barrel_core"/>
</dbReference>